<comment type="caution">
    <text evidence="2">The sequence shown here is derived from an EMBL/GenBank/DDBJ whole genome shotgun (WGS) entry which is preliminary data.</text>
</comment>
<reference evidence="2" key="2">
    <citation type="submission" date="2023-02" db="EMBL/GenBank/DDBJ databases">
        <authorList>
            <person name="Rayyan A."/>
            <person name="Meyer T."/>
            <person name="Kyndt J.A."/>
        </authorList>
    </citation>
    <scope>NUCLEOTIDE SEQUENCE</scope>
    <source>
        <strain evidence="2">DSM 9987</strain>
    </source>
</reference>
<gene>
    <name evidence="2" type="ORF">PQJ73_06385</name>
</gene>
<accession>A0ABT5J6Q3</accession>
<evidence type="ECO:0000256" key="1">
    <source>
        <dbReference type="SAM" id="MobiDB-lite"/>
    </source>
</evidence>
<reference evidence="2" key="1">
    <citation type="journal article" date="2023" name="Microbiol Resour">
        <title>Genome Sequences of Rhodoplanes serenus and Two Thermotolerant Strains, Rhodoplanes tepidamans and 'Rhodoplanes cryptolactis,' Further Refine the Genus.</title>
        <authorList>
            <person name="Rayyan A.A."/>
            <person name="Kyndt J.A."/>
        </authorList>
    </citation>
    <scope>NUCLEOTIDE SEQUENCE</scope>
    <source>
        <strain evidence="2">DSM 9987</strain>
    </source>
</reference>
<dbReference type="EMBL" id="JAQQLI010000006">
    <property type="protein sequence ID" value="MDC7785305.1"/>
    <property type="molecule type" value="Genomic_DNA"/>
</dbReference>
<dbReference type="RefSeq" id="WP_272776148.1">
    <property type="nucleotide sequence ID" value="NZ_JAQQLI010000006.1"/>
</dbReference>
<name>A0ABT5J6Q3_RHOTP</name>
<evidence type="ECO:0000313" key="2">
    <source>
        <dbReference type="EMBL" id="MDC7785305.1"/>
    </source>
</evidence>
<feature type="compositionally biased region" description="Low complexity" evidence="1">
    <location>
        <begin position="41"/>
        <end position="52"/>
    </location>
</feature>
<sequence length="52" mass="5222">MFSLFNKTGIATVLFALLLIVATYVIAARTMSAPDSPPGAPASAPAAGRDGT</sequence>
<keyword evidence="3" id="KW-1185">Reference proteome</keyword>
<evidence type="ECO:0000313" key="3">
    <source>
        <dbReference type="Proteomes" id="UP001165652"/>
    </source>
</evidence>
<feature type="region of interest" description="Disordered" evidence="1">
    <location>
        <begin position="31"/>
        <end position="52"/>
    </location>
</feature>
<protein>
    <submittedName>
        <fullName evidence="2">Uncharacterized protein</fullName>
    </submittedName>
</protein>
<organism evidence="2 3">
    <name type="scientific">Rhodoplanes tepidamans</name>
    <name type="common">Rhodoplanes cryptolactis</name>
    <dbReference type="NCBI Taxonomy" id="200616"/>
    <lineage>
        <taxon>Bacteria</taxon>
        <taxon>Pseudomonadati</taxon>
        <taxon>Pseudomonadota</taxon>
        <taxon>Alphaproteobacteria</taxon>
        <taxon>Hyphomicrobiales</taxon>
        <taxon>Nitrobacteraceae</taxon>
        <taxon>Rhodoplanes</taxon>
    </lineage>
</organism>
<proteinExistence type="predicted"/>
<dbReference type="Proteomes" id="UP001165652">
    <property type="component" value="Unassembled WGS sequence"/>
</dbReference>